<accession>T0PN67</accession>
<name>T0PN67_SAPDV</name>
<protein>
    <submittedName>
        <fullName evidence="2">Uncharacterized protein</fullName>
    </submittedName>
</protein>
<gene>
    <name evidence="2" type="ORF">SDRG_15368</name>
</gene>
<reference evidence="2 3" key="1">
    <citation type="submission" date="2012-04" db="EMBL/GenBank/DDBJ databases">
        <title>The Genome Sequence of Saprolegnia declina VS20.</title>
        <authorList>
            <consortium name="The Broad Institute Genome Sequencing Platform"/>
            <person name="Russ C."/>
            <person name="Nusbaum C."/>
            <person name="Tyler B."/>
            <person name="van West P."/>
            <person name="Dieguez-Uribeondo J."/>
            <person name="de Bruijn I."/>
            <person name="Tripathy S."/>
            <person name="Jiang R."/>
            <person name="Young S.K."/>
            <person name="Zeng Q."/>
            <person name="Gargeya S."/>
            <person name="Fitzgerald M."/>
            <person name="Haas B."/>
            <person name="Abouelleil A."/>
            <person name="Alvarado L."/>
            <person name="Arachchi H.M."/>
            <person name="Berlin A."/>
            <person name="Chapman S.B."/>
            <person name="Goldberg J."/>
            <person name="Griggs A."/>
            <person name="Gujja S."/>
            <person name="Hansen M."/>
            <person name="Howarth C."/>
            <person name="Imamovic A."/>
            <person name="Larimer J."/>
            <person name="McCowen C."/>
            <person name="Montmayeur A."/>
            <person name="Murphy C."/>
            <person name="Neiman D."/>
            <person name="Pearson M."/>
            <person name="Priest M."/>
            <person name="Roberts A."/>
            <person name="Saif S."/>
            <person name="Shea T."/>
            <person name="Sisk P."/>
            <person name="Sykes S."/>
            <person name="Wortman J."/>
            <person name="Nusbaum C."/>
            <person name="Birren B."/>
        </authorList>
    </citation>
    <scope>NUCLEOTIDE SEQUENCE [LARGE SCALE GENOMIC DNA]</scope>
    <source>
        <strain evidence="2 3">VS20</strain>
    </source>
</reference>
<dbReference type="Proteomes" id="UP000030762">
    <property type="component" value="Unassembled WGS sequence"/>
</dbReference>
<keyword evidence="1" id="KW-1133">Transmembrane helix</keyword>
<dbReference type="InParanoid" id="T0PN67"/>
<keyword evidence="1" id="KW-0812">Transmembrane</keyword>
<keyword evidence="3" id="KW-1185">Reference proteome</keyword>
<dbReference type="AlphaFoldDB" id="T0PN67"/>
<dbReference type="EMBL" id="JH767220">
    <property type="protein sequence ID" value="EQC26859.1"/>
    <property type="molecule type" value="Genomic_DNA"/>
</dbReference>
<sequence>MAPSPTSPRKLGMFHLHNTAASTVAAALAVTTVPKTTPSHDPPLPIGAMIGIAVGVLFGTAGAIVAVRYGIMYLEYRRYLASNEMDERLEPLLESEDHAIMVYKVDTT</sequence>
<dbReference type="RefSeq" id="XP_008619761.1">
    <property type="nucleotide sequence ID" value="XM_008621539.1"/>
</dbReference>
<evidence type="ECO:0000256" key="1">
    <source>
        <dbReference type="SAM" id="Phobius"/>
    </source>
</evidence>
<organism evidence="2 3">
    <name type="scientific">Saprolegnia diclina (strain VS20)</name>
    <dbReference type="NCBI Taxonomy" id="1156394"/>
    <lineage>
        <taxon>Eukaryota</taxon>
        <taxon>Sar</taxon>
        <taxon>Stramenopiles</taxon>
        <taxon>Oomycota</taxon>
        <taxon>Saprolegniomycetes</taxon>
        <taxon>Saprolegniales</taxon>
        <taxon>Saprolegniaceae</taxon>
        <taxon>Saprolegnia</taxon>
    </lineage>
</organism>
<dbReference type="GeneID" id="19956095"/>
<feature type="transmembrane region" description="Helical" evidence="1">
    <location>
        <begin position="44"/>
        <end position="71"/>
    </location>
</feature>
<evidence type="ECO:0000313" key="3">
    <source>
        <dbReference type="Proteomes" id="UP000030762"/>
    </source>
</evidence>
<proteinExistence type="predicted"/>
<keyword evidence="1" id="KW-0472">Membrane</keyword>
<evidence type="ECO:0000313" key="2">
    <source>
        <dbReference type="EMBL" id="EQC26859.1"/>
    </source>
</evidence>
<dbReference type="VEuPathDB" id="FungiDB:SDRG_15368"/>